<comment type="caution">
    <text evidence="2">The sequence shown here is derived from an EMBL/GenBank/DDBJ whole genome shotgun (WGS) entry which is preliminary data.</text>
</comment>
<accession>A0A4Z2FSY8</accession>
<gene>
    <name evidence="2" type="ORF">EYF80_045927</name>
</gene>
<reference evidence="2 3" key="1">
    <citation type="submission" date="2019-03" db="EMBL/GenBank/DDBJ databases">
        <title>First draft genome of Liparis tanakae, snailfish: a comprehensive survey of snailfish specific genes.</title>
        <authorList>
            <person name="Kim W."/>
            <person name="Song I."/>
            <person name="Jeong J.-H."/>
            <person name="Kim D."/>
            <person name="Kim S."/>
            <person name="Ryu S."/>
            <person name="Song J.Y."/>
            <person name="Lee S.K."/>
        </authorList>
    </citation>
    <scope>NUCLEOTIDE SEQUENCE [LARGE SCALE GENOMIC DNA]</scope>
    <source>
        <tissue evidence="2">Muscle</tissue>
    </source>
</reference>
<evidence type="ECO:0000313" key="3">
    <source>
        <dbReference type="Proteomes" id="UP000314294"/>
    </source>
</evidence>
<feature type="compositionally biased region" description="Low complexity" evidence="1">
    <location>
        <begin position="78"/>
        <end position="88"/>
    </location>
</feature>
<feature type="region of interest" description="Disordered" evidence="1">
    <location>
        <begin position="70"/>
        <end position="106"/>
    </location>
</feature>
<proteinExistence type="predicted"/>
<evidence type="ECO:0000256" key="1">
    <source>
        <dbReference type="SAM" id="MobiDB-lite"/>
    </source>
</evidence>
<name>A0A4Z2FSY8_9TELE</name>
<dbReference type="Proteomes" id="UP000314294">
    <property type="component" value="Unassembled WGS sequence"/>
</dbReference>
<dbReference type="EMBL" id="SRLO01000940">
    <property type="protein sequence ID" value="TNN43873.1"/>
    <property type="molecule type" value="Genomic_DNA"/>
</dbReference>
<protein>
    <submittedName>
        <fullName evidence="2">Uncharacterized protein</fullName>
    </submittedName>
</protein>
<sequence>MRPCEITGFPAVTQDESRLESELNVKVALFTKDAARAGSHLLRLTVLRRGERQHQVPQDEDQRRHHHCARMHRGGSARGPVGLPVGVGRRWEEEEEEEEEEERFVY</sequence>
<organism evidence="2 3">
    <name type="scientific">Liparis tanakae</name>
    <name type="common">Tanaka's snailfish</name>
    <dbReference type="NCBI Taxonomy" id="230148"/>
    <lineage>
        <taxon>Eukaryota</taxon>
        <taxon>Metazoa</taxon>
        <taxon>Chordata</taxon>
        <taxon>Craniata</taxon>
        <taxon>Vertebrata</taxon>
        <taxon>Euteleostomi</taxon>
        <taxon>Actinopterygii</taxon>
        <taxon>Neopterygii</taxon>
        <taxon>Teleostei</taxon>
        <taxon>Neoteleostei</taxon>
        <taxon>Acanthomorphata</taxon>
        <taxon>Eupercaria</taxon>
        <taxon>Perciformes</taxon>
        <taxon>Cottioidei</taxon>
        <taxon>Cottales</taxon>
        <taxon>Liparidae</taxon>
        <taxon>Liparis</taxon>
    </lineage>
</organism>
<evidence type="ECO:0000313" key="2">
    <source>
        <dbReference type="EMBL" id="TNN43873.1"/>
    </source>
</evidence>
<dbReference type="AlphaFoldDB" id="A0A4Z2FSY8"/>
<feature type="compositionally biased region" description="Acidic residues" evidence="1">
    <location>
        <begin position="93"/>
        <end position="106"/>
    </location>
</feature>
<keyword evidence="3" id="KW-1185">Reference proteome</keyword>